<evidence type="ECO:0000256" key="1">
    <source>
        <dbReference type="SAM" id="MobiDB-lite"/>
    </source>
</evidence>
<feature type="region of interest" description="Disordered" evidence="1">
    <location>
        <begin position="1"/>
        <end position="35"/>
    </location>
</feature>
<dbReference type="Proteomes" id="UP000265520">
    <property type="component" value="Unassembled WGS sequence"/>
</dbReference>
<dbReference type="EMBL" id="LXQA010863662">
    <property type="protein sequence ID" value="MCI74573.1"/>
    <property type="molecule type" value="Genomic_DNA"/>
</dbReference>
<evidence type="ECO:0000313" key="2">
    <source>
        <dbReference type="EMBL" id="MCI74573.1"/>
    </source>
</evidence>
<proteinExistence type="predicted"/>
<name>A0A392ULR8_9FABA</name>
<organism evidence="2 3">
    <name type="scientific">Trifolium medium</name>
    <dbReference type="NCBI Taxonomy" id="97028"/>
    <lineage>
        <taxon>Eukaryota</taxon>
        <taxon>Viridiplantae</taxon>
        <taxon>Streptophyta</taxon>
        <taxon>Embryophyta</taxon>
        <taxon>Tracheophyta</taxon>
        <taxon>Spermatophyta</taxon>
        <taxon>Magnoliopsida</taxon>
        <taxon>eudicotyledons</taxon>
        <taxon>Gunneridae</taxon>
        <taxon>Pentapetalae</taxon>
        <taxon>rosids</taxon>
        <taxon>fabids</taxon>
        <taxon>Fabales</taxon>
        <taxon>Fabaceae</taxon>
        <taxon>Papilionoideae</taxon>
        <taxon>50 kb inversion clade</taxon>
        <taxon>NPAAA clade</taxon>
        <taxon>Hologalegina</taxon>
        <taxon>IRL clade</taxon>
        <taxon>Trifolieae</taxon>
        <taxon>Trifolium</taxon>
    </lineage>
</organism>
<sequence>MASDLKQQSDIERGATLNQQSYNERGAAPASDFNK</sequence>
<protein>
    <submittedName>
        <fullName evidence="2">Uncharacterized protein</fullName>
    </submittedName>
</protein>
<dbReference type="AlphaFoldDB" id="A0A392ULR8"/>
<evidence type="ECO:0000313" key="3">
    <source>
        <dbReference type="Proteomes" id="UP000265520"/>
    </source>
</evidence>
<comment type="caution">
    <text evidence="2">The sequence shown here is derived from an EMBL/GenBank/DDBJ whole genome shotgun (WGS) entry which is preliminary data.</text>
</comment>
<reference evidence="2 3" key="1">
    <citation type="journal article" date="2018" name="Front. Plant Sci.">
        <title>Red Clover (Trifolium pratense) and Zigzag Clover (T. medium) - A Picture of Genomic Similarities and Differences.</title>
        <authorList>
            <person name="Dluhosova J."/>
            <person name="Istvanek J."/>
            <person name="Nedelnik J."/>
            <person name="Repkova J."/>
        </authorList>
    </citation>
    <scope>NUCLEOTIDE SEQUENCE [LARGE SCALE GENOMIC DNA]</scope>
    <source>
        <strain evidence="3">cv. 10/8</strain>
        <tissue evidence="2">Leaf</tissue>
    </source>
</reference>
<feature type="non-terminal residue" evidence="2">
    <location>
        <position position="35"/>
    </location>
</feature>
<keyword evidence="3" id="KW-1185">Reference proteome</keyword>
<accession>A0A392ULR8</accession>